<organism evidence="1 2">
    <name type="scientific">Populus trichocarpa</name>
    <name type="common">Western balsam poplar</name>
    <name type="synonym">Populus balsamifera subsp. trichocarpa</name>
    <dbReference type="NCBI Taxonomy" id="3694"/>
    <lineage>
        <taxon>Eukaryota</taxon>
        <taxon>Viridiplantae</taxon>
        <taxon>Streptophyta</taxon>
        <taxon>Embryophyta</taxon>
        <taxon>Tracheophyta</taxon>
        <taxon>Spermatophyta</taxon>
        <taxon>Magnoliopsida</taxon>
        <taxon>eudicotyledons</taxon>
        <taxon>Gunneridae</taxon>
        <taxon>Pentapetalae</taxon>
        <taxon>rosids</taxon>
        <taxon>fabids</taxon>
        <taxon>Malpighiales</taxon>
        <taxon>Salicaceae</taxon>
        <taxon>Saliceae</taxon>
        <taxon>Populus</taxon>
    </lineage>
</organism>
<evidence type="ECO:0000313" key="2">
    <source>
        <dbReference type="Proteomes" id="UP000006729"/>
    </source>
</evidence>
<dbReference type="Proteomes" id="UP000006729">
    <property type="component" value="Chromosome 2"/>
</dbReference>
<evidence type="ECO:0000313" key="1">
    <source>
        <dbReference type="EMBL" id="PNT49861.1"/>
    </source>
</evidence>
<sequence>MKPSHRLEFSYIIRTQEGQKYCYLLLISLSSDEMERHKDNFLMVAIHLLSEYRAFMGLRGGDRFIAGWFRGLLGRAVVREADVGRLGHNGAWVLWRIGIVGKRLLRGTMGDVLAAALGFWQWLAGMRGRNNN</sequence>
<protein>
    <submittedName>
        <fullName evidence="1">Uncharacterized protein</fullName>
    </submittedName>
</protein>
<dbReference type="InParanoid" id="B9GPW0"/>
<reference evidence="1 2" key="1">
    <citation type="journal article" date="2006" name="Science">
        <title>The genome of black cottonwood, Populus trichocarpa (Torr. &amp; Gray).</title>
        <authorList>
            <person name="Tuskan G.A."/>
            <person name="Difazio S."/>
            <person name="Jansson S."/>
            <person name="Bohlmann J."/>
            <person name="Grigoriev I."/>
            <person name="Hellsten U."/>
            <person name="Putnam N."/>
            <person name="Ralph S."/>
            <person name="Rombauts S."/>
            <person name="Salamov A."/>
            <person name="Schein J."/>
            <person name="Sterck L."/>
            <person name="Aerts A."/>
            <person name="Bhalerao R.R."/>
            <person name="Bhalerao R.P."/>
            <person name="Blaudez D."/>
            <person name="Boerjan W."/>
            <person name="Brun A."/>
            <person name="Brunner A."/>
            <person name="Busov V."/>
            <person name="Campbell M."/>
            <person name="Carlson J."/>
            <person name="Chalot M."/>
            <person name="Chapman J."/>
            <person name="Chen G.L."/>
            <person name="Cooper D."/>
            <person name="Coutinho P.M."/>
            <person name="Couturier J."/>
            <person name="Covert S."/>
            <person name="Cronk Q."/>
            <person name="Cunningham R."/>
            <person name="Davis J."/>
            <person name="Degroeve S."/>
            <person name="Dejardin A."/>
            <person name="Depamphilis C."/>
            <person name="Detter J."/>
            <person name="Dirks B."/>
            <person name="Dubchak I."/>
            <person name="Duplessis S."/>
            <person name="Ehlting J."/>
            <person name="Ellis B."/>
            <person name="Gendler K."/>
            <person name="Goodstein D."/>
            <person name="Gribskov M."/>
            <person name="Grimwood J."/>
            <person name="Groover A."/>
            <person name="Gunter L."/>
            <person name="Hamberger B."/>
            <person name="Heinze B."/>
            <person name="Helariutta Y."/>
            <person name="Henrissat B."/>
            <person name="Holligan D."/>
            <person name="Holt R."/>
            <person name="Huang W."/>
            <person name="Islam-Faridi N."/>
            <person name="Jones S."/>
            <person name="Jones-Rhoades M."/>
            <person name="Jorgensen R."/>
            <person name="Joshi C."/>
            <person name="Kangasjarvi J."/>
            <person name="Karlsson J."/>
            <person name="Kelleher C."/>
            <person name="Kirkpatrick R."/>
            <person name="Kirst M."/>
            <person name="Kohler A."/>
            <person name="Kalluri U."/>
            <person name="Larimer F."/>
            <person name="Leebens-Mack J."/>
            <person name="Leple J.C."/>
            <person name="Locascio P."/>
            <person name="Lou Y."/>
            <person name="Lucas S."/>
            <person name="Martin F."/>
            <person name="Montanini B."/>
            <person name="Napoli C."/>
            <person name="Nelson D.R."/>
            <person name="Nelson C."/>
            <person name="Nieminen K."/>
            <person name="Nilsson O."/>
            <person name="Pereda V."/>
            <person name="Peter G."/>
            <person name="Philippe R."/>
            <person name="Pilate G."/>
            <person name="Poliakov A."/>
            <person name="Razumovskaya J."/>
            <person name="Richardson P."/>
            <person name="Rinaldi C."/>
            <person name="Ritland K."/>
            <person name="Rouze P."/>
            <person name="Ryaboy D."/>
            <person name="Schmutz J."/>
            <person name="Schrader J."/>
            <person name="Segerman B."/>
            <person name="Shin H."/>
            <person name="Siddiqui A."/>
            <person name="Sterky F."/>
            <person name="Terry A."/>
            <person name="Tsai C.J."/>
            <person name="Uberbacher E."/>
            <person name="Unneberg P."/>
            <person name="Vahala J."/>
            <person name="Wall K."/>
            <person name="Wessler S."/>
            <person name="Yang G."/>
            <person name="Yin T."/>
            <person name="Douglas C."/>
            <person name="Marra M."/>
            <person name="Sandberg G."/>
            <person name="Van de Peer Y."/>
            <person name="Rokhsar D."/>
        </authorList>
    </citation>
    <scope>NUCLEOTIDE SEQUENCE [LARGE SCALE GENOMIC DNA]</scope>
    <source>
        <strain evidence="2">cv. Nisqually</strain>
    </source>
</reference>
<proteinExistence type="predicted"/>
<gene>
    <name evidence="1" type="ORF">POPTR_002G154800</name>
</gene>
<keyword evidence="2" id="KW-1185">Reference proteome</keyword>
<name>B9GPW0_POPTR</name>
<accession>B9GPW0</accession>
<dbReference type="AlphaFoldDB" id="B9GPW0"/>
<dbReference type="HOGENOM" id="CLU_1920684_0_0_1"/>
<dbReference type="EMBL" id="CM009291">
    <property type="protein sequence ID" value="PNT49861.1"/>
    <property type="molecule type" value="Genomic_DNA"/>
</dbReference>